<protein>
    <recommendedName>
        <fullName evidence="3">N-acetyltransferase domain-containing protein</fullName>
    </recommendedName>
</protein>
<accession>A0ABV2EM73</accession>
<evidence type="ECO:0000313" key="2">
    <source>
        <dbReference type="Proteomes" id="UP001549110"/>
    </source>
</evidence>
<reference evidence="1 2" key="1">
    <citation type="submission" date="2024-06" db="EMBL/GenBank/DDBJ databases">
        <title>Genomic Encyclopedia of Type Strains, Phase IV (KMG-IV): sequencing the most valuable type-strain genomes for metagenomic binning, comparative biology and taxonomic classification.</title>
        <authorList>
            <person name="Goeker M."/>
        </authorList>
    </citation>
    <scope>NUCLEOTIDE SEQUENCE [LARGE SCALE GENOMIC DNA]</scope>
    <source>
        <strain evidence="1 2">DSM 17809</strain>
    </source>
</reference>
<gene>
    <name evidence="1" type="ORF">ABID41_003279</name>
</gene>
<dbReference type="RefSeq" id="WP_354298127.1">
    <property type="nucleotide sequence ID" value="NZ_JBEPLU010000003.1"/>
</dbReference>
<dbReference type="EMBL" id="JBEPLU010000003">
    <property type="protein sequence ID" value="MET3528140.1"/>
    <property type="molecule type" value="Genomic_DNA"/>
</dbReference>
<proteinExistence type="predicted"/>
<dbReference type="Proteomes" id="UP001549110">
    <property type="component" value="Unassembled WGS sequence"/>
</dbReference>
<keyword evidence="2" id="KW-1185">Reference proteome</keyword>
<sequence length="372" mass="40913">MAISVAEYRSEHEPMVRAFNQRLSEAGSHWGFYDTSIPAWLPPGLSPKVRRDFYLATDETPAVRGAYCLKRQPFLVNGNALEVASIQGPVSEGLVDQRFGTVALHLIRDMQGREPKLFAWGASERLLSVLRRMRWTALDTPFAMKVVRGNRFLRLNRFLRGSRTVRLASDLLAASHLGTLAFGAAQFGQRILAGGLGGPRANAVEASRFGPWADEIWSKVRSNYDFIAARDSQTMNLLLPQDGWPEASILKMEVGGSIVGWAAVRNTQLKDSPRFGDLRIGSVIDALSLPGCEHAVLMSATRYLERRGVDAIVANFSNPVWNSAFKRCGFLVSDNRRILLISPALAEILGGDQASAKRMHLTPLDGDGPLGL</sequence>
<organism evidence="1 2">
    <name type="scientific">Phenylobacterium koreense</name>
    <dbReference type="NCBI Taxonomy" id="266125"/>
    <lineage>
        <taxon>Bacteria</taxon>
        <taxon>Pseudomonadati</taxon>
        <taxon>Pseudomonadota</taxon>
        <taxon>Alphaproteobacteria</taxon>
        <taxon>Caulobacterales</taxon>
        <taxon>Caulobacteraceae</taxon>
        <taxon>Phenylobacterium</taxon>
    </lineage>
</organism>
<evidence type="ECO:0000313" key="1">
    <source>
        <dbReference type="EMBL" id="MET3528140.1"/>
    </source>
</evidence>
<name>A0ABV2EM73_9CAUL</name>
<evidence type="ECO:0008006" key="3">
    <source>
        <dbReference type="Google" id="ProtNLM"/>
    </source>
</evidence>
<comment type="caution">
    <text evidence="1">The sequence shown here is derived from an EMBL/GenBank/DDBJ whole genome shotgun (WGS) entry which is preliminary data.</text>
</comment>